<evidence type="ECO:0000259" key="15">
    <source>
        <dbReference type="PROSITE" id="PS50222"/>
    </source>
</evidence>
<dbReference type="PANTHER" id="PTHR10067:SF17">
    <property type="entry name" value="PHOSPHATIDYLSERINE DECARBOXYLASE PROENZYME 2"/>
    <property type="match status" value="1"/>
</dbReference>
<dbReference type="InterPro" id="IPR033177">
    <property type="entry name" value="PSD-B"/>
</dbReference>
<dbReference type="SUPFAM" id="SSF47473">
    <property type="entry name" value="EF-hand"/>
    <property type="match status" value="1"/>
</dbReference>
<accession>A0AAF0YK33</accession>
<feature type="domain" description="C2" evidence="14">
    <location>
        <begin position="506"/>
        <end position="628"/>
    </location>
</feature>
<dbReference type="SMART" id="SM00239">
    <property type="entry name" value="C2"/>
    <property type="match status" value="2"/>
</dbReference>
<evidence type="ECO:0000256" key="1">
    <source>
        <dbReference type="ARBA" id="ARBA00005189"/>
    </source>
</evidence>
<comment type="pathway">
    <text evidence="12">Phospholipid metabolism; phosphatidylethanolamine biosynthesis; phosphatidylethanolamine from CDP-diacylglycerol: step 2/2.</text>
</comment>
<dbReference type="SUPFAM" id="SSF49562">
    <property type="entry name" value="C2 domain (Calcium/lipid-binding domain, CaLB)"/>
    <property type="match status" value="2"/>
</dbReference>
<comment type="subunit">
    <text evidence="12">Heterodimer of a large membrane-associated beta subunit and a small pyruvoyl-containing alpha subunit.</text>
</comment>
<evidence type="ECO:0000313" key="17">
    <source>
        <dbReference type="Proteomes" id="UP000827549"/>
    </source>
</evidence>
<comment type="cofactor">
    <cofactor evidence="12">
        <name>pyruvate</name>
        <dbReference type="ChEBI" id="CHEBI:15361"/>
    </cofactor>
    <text evidence="12">Binds 1 pyruvoyl group covalently per subunit.</text>
</comment>
<feature type="modified residue" description="Pyruvic acid (Ser); by autocatalysis" evidence="12">
    <location>
        <position position="1186"/>
    </location>
</feature>
<keyword evidence="6 12" id="KW-0472">Membrane</keyword>
<dbReference type="AlphaFoldDB" id="A0AAF0YK33"/>
<feature type="region of interest" description="Disordered" evidence="13">
    <location>
        <begin position="747"/>
        <end position="842"/>
    </location>
</feature>
<dbReference type="PANTHER" id="PTHR10067">
    <property type="entry name" value="PHOSPHATIDYLSERINE DECARBOXYLASE"/>
    <property type="match status" value="1"/>
</dbReference>
<keyword evidence="12" id="KW-0967">Endosome</keyword>
<reference evidence="16" key="1">
    <citation type="submission" date="2023-10" db="EMBL/GenBank/DDBJ databases">
        <authorList>
            <person name="Noh H."/>
        </authorList>
    </citation>
    <scope>NUCLEOTIDE SEQUENCE</scope>
    <source>
        <strain evidence="16">DUCC4014</strain>
    </source>
</reference>
<dbReference type="InterPro" id="IPR002048">
    <property type="entry name" value="EF_hand_dom"/>
</dbReference>
<dbReference type="EMBL" id="CP086720">
    <property type="protein sequence ID" value="WOO85831.1"/>
    <property type="molecule type" value="Genomic_DNA"/>
</dbReference>
<evidence type="ECO:0000256" key="11">
    <source>
        <dbReference type="ARBA" id="ARBA00023317"/>
    </source>
</evidence>
<dbReference type="GO" id="GO:0006646">
    <property type="term" value="P:phosphatidylethanolamine biosynthetic process"/>
    <property type="evidence" value="ECO:0007669"/>
    <property type="project" value="UniProtKB-UniRule"/>
</dbReference>
<feature type="region of interest" description="Disordered" evidence="13">
    <location>
        <begin position="84"/>
        <end position="161"/>
    </location>
</feature>
<feature type="region of interest" description="Disordered" evidence="13">
    <location>
        <begin position="402"/>
        <end position="421"/>
    </location>
</feature>
<proteinExistence type="inferred from homology"/>
<keyword evidence="3 12" id="KW-0210">Decarboxylase</keyword>
<evidence type="ECO:0000256" key="8">
    <source>
        <dbReference type="ARBA" id="ARBA00023209"/>
    </source>
</evidence>
<evidence type="ECO:0000256" key="10">
    <source>
        <dbReference type="ARBA" id="ARBA00023264"/>
    </source>
</evidence>
<evidence type="ECO:0000256" key="12">
    <source>
        <dbReference type="HAMAP-Rule" id="MF_03209"/>
    </source>
</evidence>
<feature type="compositionally biased region" description="Polar residues" evidence="13">
    <location>
        <begin position="811"/>
        <end position="826"/>
    </location>
</feature>
<feature type="compositionally biased region" description="Polar residues" evidence="13">
    <location>
        <begin position="84"/>
        <end position="98"/>
    </location>
</feature>
<feature type="region of interest" description="Disordered" evidence="13">
    <location>
        <begin position="1"/>
        <end position="66"/>
    </location>
</feature>
<evidence type="ECO:0000256" key="2">
    <source>
        <dbReference type="ARBA" id="ARBA00022516"/>
    </source>
</evidence>
<dbReference type="InterPro" id="IPR003817">
    <property type="entry name" value="PS_Dcarbxylase"/>
</dbReference>
<keyword evidence="9 12" id="KW-0456">Lyase</keyword>
<feature type="compositionally biased region" description="Basic and acidic residues" evidence="13">
    <location>
        <begin position="747"/>
        <end position="758"/>
    </location>
</feature>
<dbReference type="InterPro" id="IPR018247">
    <property type="entry name" value="EF_Hand_1_Ca_BS"/>
</dbReference>
<feature type="region of interest" description="Disordered" evidence="13">
    <location>
        <begin position="440"/>
        <end position="502"/>
    </location>
</feature>
<feature type="compositionally biased region" description="Low complexity" evidence="13">
    <location>
        <begin position="22"/>
        <end position="55"/>
    </location>
</feature>
<feature type="compositionally biased region" description="Polar residues" evidence="13">
    <location>
        <begin position="107"/>
        <end position="125"/>
    </location>
</feature>
<dbReference type="InterPro" id="IPR011992">
    <property type="entry name" value="EF-hand-dom_pair"/>
</dbReference>
<feature type="compositionally biased region" description="Basic residues" evidence="13">
    <location>
        <begin position="56"/>
        <end position="66"/>
    </location>
</feature>
<evidence type="ECO:0000256" key="3">
    <source>
        <dbReference type="ARBA" id="ARBA00022793"/>
    </source>
</evidence>
<dbReference type="PROSITE" id="PS00018">
    <property type="entry name" value="EF_HAND_1"/>
    <property type="match status" value="1"/>
</dbReference>
<keyword evidence="12" id="KW-0333">Golgi apparatus</keyword>
<organism evidence="16 17">
    <name type="scientific">Vanrija pseudolonga</name>
    <dbReference type="NCBI Taxonomy" id="143232"/>
    <lineage>
        <taxon>Eukaryota</taxon>
        <taxon>Fungi</taxon>
        <taxon>Dikarya</taxon>
        <taxon>Basidiomycota</taxon>
        <taxon>Agaricomycotina</taxon>
        <taxon>Tremellomycetes</taxon>
        <taxon>Trichosporonales</taxon>
        <taxon>Trichosporonaceae</taxon>
        <taxon>Vanrija</taxon>
    </lineage>
</organism>
<dbReference type="InterPro" id="IPR033179">
    <property type="entry name" value="PSD_type2_pro"/>
</dbReference>
<dbReference type="GO" id="GO:0010008">
    <property type="term" value="C:endosome membrane"/>
    <property type="evidence" value="ECO:0007669"/>
    <property type="project" value="UniProtKB-SubCell"/>
</dbReference>
<comment type="similarity">
    <text evidence="12">Belongs to the phosphatidylserine decarboxylase family. PSD-B subfamily. Eukaryotic type II sub-subfamily.</text>
</comment>
<feature type="domain" description="C2" evidence="14">
    <location>
        <begin position="143"/>
        <end position="272"/>
    </location>
</feature>
<dbReference type="GO" id="GO:0005509">
    <property type="term" value="F:calcium ion binding"/>
    <property type="evidence" value="ECO:0007669"/>
    <property type="project" value="InterPro"/>
</dbReference>
<gene>
    <name evidence="16" type="primary">psd3</name>
    <name evidence="12" type="synonym">PSD2</name>
    <name evidence="16" type="ORF">LOC62_07G009318</name>
</gene>
<dbReference type="InterPro" id="IPR035892">
    <property type="entry name" value="C2_domain_sf"/>
</dbReference>
<keyword evidence="17" id="KW-1185">Reference proteome</keyword>
<dbReference type="Pfam" id="PF00168">
    <property type="entry name" value="C2"/>
    <property type="match status" value="2"/>
</dbReference>
<dbReference type="NCBIfam" id="TIGR00163">
    <property type="entry name" value="PS_decarb"/>
    <property type="match status" value="1"/>
</dbReference>
<evidence type="ECO:0000256" key="4">
    <source>
        <dbReference type="ARBA" id="ARBA00022837"/>
    </source>
</evidence>
<dbReference type="Proteomes" id="UP000827549">
    <property type="component" value="Chromosome 7"/>
</dbReference>
<keyword evidence="2 12" id="KW-0444">Lipid biosynthesis</keyword>
<protein>
    <recommendedName>
        <fullName evidence="12">Phosphatidylserine decarboxylase proenzyme 2</fullName>
        <ecNumber evidence="12">4.1.1.65</ecNumber>
    </recommendedName>
    <component>
        <recommendedName>
            <fullName evidence="12">Phosphatidylserine decarboxylase 2 beta chain</fullName>
        </recommendedName>
    </component>
    <component>
        <recommendedName>
            <fullName evidence="12">Phosphatidylserine decarboxylase 2 alpha chain</fullName>
        </recommendedName>
    </component>
</protein>
<dbReference type="GO" id="GO:0000139">
    <property type="term" value="C:Golgi membrane"/>
    <property type="evidence" value="ECO:0007669"/>
    <property type="project" value="UniProtKB-SubCell"/>
</dbReference>
<evidence type="ECO:0000313" key="16">
    <source>
        <dbReference type="EMBL" id="WOO85831.1"/>
    </source>
</evidence>
<keyword evidence="10 12" id="KW-1208">Phospholipid metabolism</keyword>
<comment type="function">
    <text evidence="12">Catalyzes the formation of phosphatidylethanolamine (PtdEtn) from phosphatidylserine (PtdSer). Plays a central role in phospholipid metabolism and in the interorganelle trafficking of phosphatidylserine.</text>
</comment>
<dbReference type="Pfam" id="PF02666">
    <property type="entry name" value="PS_Dcarbxylase"/>
    <property type="match status" value="1"/>
</dbReference>
<dbReference type="PROSITE" id="PS50222">
    <property type="entry name" value="EF_HAND_2"/>
    <property type="match status" value="1"/>
</dbReference>
<feature type="active site" description="Charge relay system; for autoendoproteolytic cleavage activity" evidence="12">
    <location>
        <position position="1041"/>
    </location>
</feature>
<keyword evidence="7 12" id="KW-0865">Zymogen</keyword>
<feature type="active site" description="Schiff-base intermediate with substrate; via pyruvic acid; for decarboxylase activity" evidence="12">
    <location>
        <position position="1186"/>
    </location>
</feature>
<comment type="domain">
    <text evidence="12">The C2 domains have an essential, but non-catalytic function. They may facilitate interactions with other proteins and are required for lipid transport function.</text>
</comment>
<dbReference type="HAMAP" id="MF_00663">
    <property type="entry name" value="PS_decarb_PSD_B_type2"/>
    <property type="match status" value="1"/>
</dbReference>
<dbReference type="Gene3D" id="1.10.238.10">
    <property type="entry name" value="EF-hand"/>
    <property type="match status" value="1"/>
</dbReference>
<evidence type="ECO:0000256" key="7">
    <source>
        <dbReference type="ARBA" id="ARBA00023145"/>
    </source>
</evidence>
<feature type="active site" description="Charge relay system; for autoendoproteolytic cleavage activity" evidence="12">
    <location>
        <position position="1186"/>
    </location>
</feature>
<evidence type="ECO:0000256" key="13">
    <source>
        <dbReference type="SAM" id="MobiDB-lite"/>
    </source>
</evidence>
<keyword evidence="4" id="KW-0106">Calcium</keyword>
<feature type="domain" description="EF-hand" evidence="15">
    <location>
        <begin position="677"/>
        <end position="712"/>
    </location>
</feature>
<dbReference type="EC" id="4.1.1.65" evidence="12"/>
<evidence type="ECO:0000256" key="5">
    <source>
        <dbReference type="ARBA" id="ARBA00023098"/>
    </source>
</evidence>
<dbReference type="Gene3D" id="2.60.40.150">
    <property type="entry name" value="C2 domain"/>
    <property type="match status" value="2"/>
</dbReference>
<feature type="compositionally biased region" description="Acidic residues" evidence="13">
    <location>
        <begin position="402"/>
        <end position="415"/>
    </location>
</feature>
<dbReference type="GO" id="GO:0004609">
    <property type="term" value="F:phosphatidylserine decarboxylase activity"/>
    <property type="evidence" value="ECO:0007669"/>
    <property type="project" value="UniProtKB-UniRule"/>
</dbReference>
<sequence length="1239" mass="135313">MASASRVEPPDEEHASAPPVPSSSAAATAATPAAAAAAAAPAGTTTAPDASPTPSHHGHLPTARLKRLAAKPLKPLKLAASAIHSVSHSRSATPTPQASFDDEDNIPRNNSSGSTLLDVPDTTTKSRPRLGKHRSSASQQITDPALLAQATRGPRKPLEGEDPAAWLRVRVNSAEGLVVKDRNGFSDPFVSILLAPSTRYTTPVVKRSLNPIFPAAQSTFDFPIYLSLAGVIGGRGLEGVVWDKDLMRKEYMGELFVGVDQWFSSGTPRLWSEDLPLQSYELISTRRKQKVSGSVSLQIGFVEPPSTNPSEALNKVTKVYNRILQNTLGRGQFGVLGVPAHEGIGTVMIKRGDSQGDELPRSNSGRVGLMTSALVAPSMERTPSQQPGAGFHDFTDDGLSSSDDDLCDAAEGDDDGFLRDTPLSYDDVSHLDAAGAELLPPRTSSLGVKGHDHEPLSPQPTYEPLSPMPDYSRRSSAPGSAPPTPGIPSTPGAQATKKKRRIFGRGKSRKEFNFTQDSGRGVLGIVVMEIQSASDLPKLKNTLRTGWDMDPFVVISFGKKVFRTRVIRHSLNPTWDEKLLFHVHDHEQAYTVQMAVLDWDKISGNDFVGTSTLPLSELAADAPKPDPVTGLYLENVDGKHDMKEFTLPILTSTSMAWEARHSPSLTVRAKFEPYDALRQRFWRQYIKQYDTDNTGAISHFELCAMLDSLGSTLTHQTIELFFTRFGKTPDKDELTFDEVVQCMEREVHKTSDQKREASNDDSNAVDPDELNEQLLRSWPRGGEDSTLVSSTPSSISDIQDPHIPSLKVDQSGASSQDQSLRPSHTASPPVLSDNEDGGDGSGAELERVINIKACPLCHRSRLGKRSERDIITHLAICASSDWGRVDRIMTGNYVTSSQAQRKLVTKLINKVAIGAYSLGANSANILVQDRLTGQFQEEKMAVYVRLGIRVLYKGARGKMAGARAKRLLKNMSIKQGIKYDSPSSVADIKPFIAFHRLNVDEIRDPLDSFKTFNEFFYRRLKPDARPVDDPGNDRRLVSAADCRLMVFDTVSDAKQIWIKGRDFTVSRLIGPTYQSIVDNYNGGALAIFRLAPQDYHRFHSPVRGRIGKITDIDGEYYTVNPQAIRTALDVYGENVRKIVPIISEEFGTVMTIWVGAMMVGSIGSSVEEGQLVERGDELGWFAFGGSTIVVGFERGRVIWDEDLQANGKAAIETLVRVGMGLGRTAPTPLSSRENSTATL</sequence>
<evidence type="ECO:0000256" key="9">
    <source>
        <dbReference type="ARBA" id="ARBA00023239"/>
    </source>
</evidence>
<name>A0AAF0YK33_9TREE</name>
<keyword evidence="5 12" id="KW-0443">Lipid metabolism</keyword>
<feature type="site" description="Cleavage (non-hydrolytic); by autocatalysis" evidence="12">
    <location>
        <begin position="1185"/>
        <end position="1186"/>
    </location>
</feature>
<feature type="chain" id="PRO_5041752709" description="Phosphatidylserine decarboxylase 2 alpha chain" evidence="12">
    <location>
        <begin position="1186"/>
        <end position="1239"/>
    </location>
</feature>
<comment type="catalytic activity">
    <reaction evidence="12">
        <text>a 1,2-diacyl-sn-glycero-3-phospho-L-serine + H(+) = a 1,2-diacyl-sn-glycero-3-phosphoethanolamine + CO2</text>
        <dbReference type="Rhea" id="RHEA:20828"/>
        <dbReference type="ChEBI" id="CHEBI:15378"/>
        <dbReference type="ChEBI" id="CHEBI:16526"/>
        <dbReference type="ChEBI" id="CHEBI:57262"/>
        <dbReference type="ChEBI" id="CHEBI:64612"/>
        <dbReference type="EC" id="4.1.1.65"/>
    </reaction>
</comment>
<feature type="compositionally biased region" description="Basic residues" evidence="13">
    <location>
        <begin position="126"/>
        <end position="135"/>
    </location>
</feature>
<evidence type="ECO:0000256" key="6">
    <source>
        <dbReference type="ARBA" id="ARBA00023136"/>
    </source>
</evidence>
<comment type="pathway">
    <text evidence="1">Lipid metabolism.</text>
</comment>
<evidence type="ECO:0000259" key="14">
    <source>
        <dbReference type="PROSITE" id="PS50004"/>
    </source>
</evidence>
<dbReference type="GO" id="GO:0005795">
    <property type="term" value="C:Golgi stack"/>
    <property type="evidence" value="ECO:0007669"/>
    <property type="project" value="UniProtKB-UniRule"/>
</dbReference>
<comment type="PTM">
    <text evidence="12">Is synthesized initially as an inactive proenzyme. Formation of the active enzyme involves a self-maturation process in which the active site pyruvoyl group is generated from an internal serine residue via an autocatalytic post-translational modification. Two non-identical subunits are generated from the proenzyme in this reaction, and the pyruvate is formed at the N-terminus of the alpha chain, which is derived from the carboxyl end of the proenzyme. The autoendoproteolytic cleavage occurs by a canonical serine protease mechanism, in which the side chain hydroxyl group of the serine supplies its oxygen atom to form the C-terminus of the beta chain, while the remainder of the serine residue undergoes an oxidative deamination to produce ammonia and the pyruvoyl prosthetic group on the alpha chain. During this reaction, the Ser that is part of the protease active site of the proenzyme becomes the pyruvoyl prosthetic group, which constitutes an essential element of the active site of the mature decarboxylase.</text>
</comment>
<dbReference type="GeneID" id="87812481"/>
<feature type="compositionally biased region" description="Low complexity" evidence="13">
    <location>
        <begin position="784"/>
        <end position="798"/>
    </location>
</feature>
<dbReference type="GO" id="GO:0016540">
    <property type="term" value="P:protein autoprocessing"/>
    <property type="evidence" value="ECO:0007669"/>
    <property type="project" value="UniProtKB-UniRule"/>
</dbReference>
<feature type="chain" id="PRO_5041752708" description="Phosphatidylserine decarboxylase 2 beta chain" evidence="12">
    <location>
        <begin position="1"/>
        <end position="1185"/>
    </location>
</feature>
<dbReference type="InterPro" id="IPR000008">
    <property type="entry name" value="C2_dom"/>
</dbReference>
<dbReference type="CDD" id="cd04039">
    <property type="entry name" value="C2_PSD"/>
    <property type="match status" value="1"/>
</dbReference>
<keyword evidence="11 12" id="KW-0670">Pyruvate</keyword>
<dbReference type="PROSITE" id="PS50004">
    <property type="entry name" value="C2"/>
    <property type="match status" value="2"/>
</dbReference>
<dbReference type="RefSeq" id="XP_062631857.1">
    <property type="nucleotide sequence ID" value="XM_062775873.1"/>
</dbReference>
<dbReference type="CDD" id="cd00030">
    <property type="entry name" value="C2"/>
    <property type="match status" value="1"/>
</dbReference>
<keyword evidence="8 12" id="KW-0594">Phospholipid biosynthesis</keyword>
<comment type="subcellular location">
    <subcellularLocation>
        <location evidence="12">Golgi apparatus membrane</location>
        <topology evidence="12">Peripheral membrane protein</topology>
        <orientation evidence="12">Cytoplasmic side</orientation>
    </subcellularLocation>
    <subcellularLocation>
        <location evidence="12">Endosome membrane</location>
        <topology evidence="12">Peripheral membrane protein</topology>
        <orientation evidence="12">Cytoplasmic side</orientation>
    </subcellularLocation>
</comment>
<feature type="active site" description="Charge relay system; for autoendoproteolytic cleavage activity" evidence="12">
    <location>
        <position position="1099"/>
    </location>
</feature>